<proteinExistence type="inferred from homology"/>
<evidence type="ECO:0000313" key="10">
    <source>
        <dbReference type="Proteomes" id="UP001595973"/>
    </source>
</evidence>
<dbReference type="EMBL" id="JBHSGI010000034">
    <property type="protein sequence ID" value="MFC4671829.1"/>
    <property type="molecule type" value="Genomic_DNA"/>
</dbReference>
<evidence type="ECO:0000256" key="6">
    <source>
        <dbReference type="ARBA" id="ARBA00023136"/>
    </source>
</evidence>
<keyword evidence="6 7" id="KW-0472">Membrane</keyword>
<evidence type="ECO:0000259" key="8">
    <source>
        <dbReference type="Pfam" id="PF04290"/>
    </source>
</evidence>
<keyword evidence="5 7" id="KW-1133">Transmembrane helix</keyword>
<name>A0ABV9KP88_9RHOB</name>
<feature type="transmembrane region" description="Helical" evidence="7">
    <location>
        <begin position="123"/>
        <end position="156"/>
    </location>
</feature>
<accession>A0ABV9KP88</accession>
<dbReference type="Pfam" id="PF04290">
    <property type="entry name" value="DctQ"/>
    <property type="match status" value="1"/>
</dbReference>
<comment type="subunit">
    <text evidence="7">The complex comprises the extracytoplasmic solute receptor protein and the two transmembrane proteins.</text>
</comment>
<feature type="domain" description="Tripartite ATP-independent periplasmic transporters DctQ component" evidence="8">
    <location>
        <begin position="23"/>
        <end position="146"/>
    </location>
</feature>
<comment type="function">
    <text evidence="7">Part of the tripartite ATP-independent periplasmic (TRAP) transport system.</text>
</comment>
<evidence type="ECO:0000256" key="5">
    <source>
        <dbReference type="ARBA" id="ARBA00022989"/>
    </source>
</evidence>
<comment type="subcellular location">
    <subcellularLocation>
        <location evidence="7">Cell inner membrane</location>
        <topology evidence="7">Multi-pass membrane protein</topology>
    </subcellularLocation>
    <subcellularLocation>
        <location evidence="1">Cell membrane</location>
        <topology evidence="1">Multi-pass membrane protein</topology>
    </subcellularLocation>
</comment>
<keyword evidence="7" id="KW-0997">Cell inner membrane</keyword>
<comment type="caution">
    <text evidence="9">The sequence shown here is derived from an EMBL/GenBank/DDBJ whole genome shotgun (WGS) entry which is preliminary data.</text>
</comment>
<organism evidence="9 10">
    <name type="scientific">Seohaeicola nanhaiensis</name>
    <dbReference type="NCBI Taxonomy" id="1387282"/>
    <lineage>
        <taxon>Bacteria</taxon>
        <taxon>Pseudomonadati</taxon>
        <taxon>Pseudomonadota</taxon>
        <taxon>Alphaproteobacteria</taxon>
        <taxon>Rhodobacterales</taxon>
        <taxon>Roseobacteraceae</taxon>
        <taxon>Seohaeicola</taxon>
    </lineage>
</organism>
<gene>
    <name evidence="9" type="ORF">ACFO5X_24985</name>
</gene>
<evidence type="ECO:0000256" key="3">
    <source>
        <dbReference type="ARBA" id="ARBA00022475"/>
    </source>
</evidence>
<reference evidence="10" key="1">
    <citation type="journal article" date="2019" name="Int. J. Syst. Evol. Microbiol.">
        <title>The Global Catalogue of Microorganisms (GCM) 10K type strain sequencing project: providing services to taxonomists for standard genome sequencing and annotation.</title>
        <authorList>
            <consortium name="The Broad Institute Genomics Platform"/>
            <consortium name="The Broad Institute Genome Sequencing Center for Infectious Disease"/>
            <person name="Wu L."/>
            <person name="Ma J."/>
        </authorList>
    </citation>
    <scope>NUCLEOTIDE SEQUENCE [LARGE SCALE GENOMIC DNA]</scope>
    <source>
        <strain evidence="10">CGMCC 4.7283</strain>
    </source>
</reference>
<evidence type="ECO:0000256" key="4">
    <source>
        <dbReference type="ARBA" id="ARBA00022692"/>
    </source>
</evidence>
<dbReference type="Proteomes" id="UP001595973">
    <property type="component" value="Unassembled WGS sequence"/>
</dbReference>
<feature type="transmembrane region" description="Helical" evidence="7">
    <location>
        <begin position="7"/>
        <end position="27"/>
    </location>
</feature>
<comment type="similarity">
    <text evidence="7">Belongs to the TRAP transporter small permease family.</text>
</comment>
<keyword evidence="10" id="KW-1185">Reference proteome</keyword>
<dbReference type="InterPro" id="IPR055348">
    <property type="entry name" value="DctQ"/>
</dbReference>
<evidence type="ECO:0000256" key="7">
    <source>
        <dbReference type="RuleBase" id="RU369079"/>
    </source>
</evidence>
<protein>
    <recommendedName>
        <fullName evidence="7">TRAP transporter small permease protein</fullName>
    </recommendedName>
</protein>
<keyword evidence="3" id="KW-1003">Cell membrane</keyword>
<keyword evidence="2 7" id="KW-0813">Transport</keyword>
<comment type="caution">
    <text evidence="7">Lacks conserved residue(s) required for the propagation of feature annotation.</text>
</comment>
<dbReference type="RefSeq" id="WP_380722758.1">
    <property type="nucleotide sequence ID" value="NZ_JBHSGI010000034.1"/>
</dbReference>
<evidence type="ECO:0000313" key="9">
    <source>
        <dbReference type="EMBL" id="MFC4671829.1"/>
    </source>
</evidence>
<evidence type="ECO:0000256" key="2">
    <source>
        <dbReference type="ARBA" id="ARBA00022448"/>
    </source>
</evidence>
<keyword evidence="4 7" id="KW-0812">Transmembrane</keyword>
<evidence type="ECO:0000256" key="1">
    <source>
        <dbReference type="ARBA" id="ARBA00004651"/>
    </source>
</evidence>
<sequence>MKPLLRILTVPPIAVASAALFLLMALTFVDVVLRSTINAPIEAATELTRIAMAIVVFAALPVVSARDQHITVDLADPIFRHLRLERLRDGLVAVVCGAMLWWPGMRVADLAERHRNYGDVTEYLAISTFYIEYFICGMTLATAAILILRGLLLWFAPHLLTRRND</sequence>